<protein>
    <submittedName>
        <fullName evidence="1">Uncharacterized protein</fullName>
    </submittedName>
</protein>
<dbReference type="Proteomes" id="UP000753724">
    <property type="component" value="Unassembled WGS sequence"/>
</dbReference>
<comment type="caution">
    <text evidence="1">The sequence shown here is derived from an EMBL/GenBank/DDBJ whole genome shotgun (WGS) entry which is preliminary data.</text>
</comment>
<evidence type="ECO:0000313" key="1">
    <source>
        <dbReference type="EMBL" id="NBC37341.1"/>
    </source>
</evidence>
<sequence>MEVGPVIVNFTADQLAAAIRAALTDMAGEAGESLPHITREEMAQRIYAARYPGTSFDSVTGAKRAKWLDRAERAIATR</sequence>
<gene>
    <name evidence="1" type="ORF">GTZ99_12350</name>
</gene>
<proteinExistence type="predicted"/>
<dbReference type="EMBL" id="JAAAPO010000005">
    <property type="protein sequence ID" value="NBC37341.1"/>
    <property type="molecule type" value="Genomic_DNA"/>
</dbReference>
<keyword evidence="2" id="KW-1185">Reference proteome</keyword>
<organism evidence="1 2">
    <name type="scientific">Novosphingobium ovatum</name>
    <dbReference type="NCBI Taxonomy" id="1908523"/>
    <lineage>
        <taxon>Bacteria</taxon>
        <taxon>Pseudomonadati</taxon>
        <taxon>Pseudomonadota</taxon>
        <taxon>Alphaproteobacteria</taxon>
        <taxon>Sphingomonadales</taxon>
        <taxon>Sphingomonadaceae</taxon>
        <taxon>Novosphingobium</taxon>
    </lineage>
</organism>
<dbReference type="RefSeq" id="WP_161719331.1">
    <property type="nucleotide sequence ID" value="NZ_JAAAPO010000005.1"/>
</dbReference>
<accession>A0ABW9XFM8</accession>
<reference evidence="2" key="1">
    <citation type="submission" date="2020-01" db="EMBL/GenBank/DDBJ databases">
        <title>Sphingomonas sp. strain CSW-10.</title>
        <authorList>
            <person name="Chen W.-M."/>
        </authorList>
    </citation>
    <scope>NUCLEOTIDE SEQUENCE [LARGE SCALE GENOMIC DNA]</scope>
    <source>
        <strain evidence="2">FSY-8</strain>
    </source>
</reference>
<name>A0ABW9XFM8_9SPHN</name>
<evidence type="ECO:0000313" key="2">
    <source>
        <dbReference type="Proteomes" id="UP000753724"/>
    </source>
</evidence>